<evidence type="ECO:0000256" key="3">
    <source>
        <dbReference type="ARBA" id="ARBA00023015"/>
    </source>
</evidence>
<dbReference type="STRING" id="690307.A0A1L9WSK7"/>
<name>A0A1L9WSK7_ASPA1</name>
<evidence type="ECO:0000313" key="9">
    <source>
        <dbReference type="Proteomes" id="UP000184546"/>
    </source>
</evidence>
<organism evidence="8 9">
    <name type="scientific">Aspergillus aculeatus (strain ATCC 16872 / CBS 172.66 / WB 5094)</name>
    <dbReference type="NCBI Taxonomy" id="690307"/>
    <lineage>
        <taxon>Eukaryota</taxon>
        <taxon>Fungi</taxon>
        <taxon>Dikarya</taxon>
        <taxon>Ascomycota</taxon>
        <taxon>Pezizomycotina</taxon>
        <taxon>Eurotiomycetes</taxon>
        <taxon>Eurotiomycetidae</taxon>
        <taxon>Eurotiales</taxon>
        <taxon>Aspergillaceae</taxon>
        <taxon>Aspergillus</taxon>
        <taxon>Aspergillus subgen. Circumdati</taxon>
    </lineage>
</organism>
<dbReference type="InterPro" id="IPR052360">
    <property type="entry name" value="Transcr_Regulatory_Proteins"/>
</dbReference>
<protein>
    <recommendedName>
        <fullName evidence="7">Zn(2)-C6 fungal-type domain-containing protein</fullName>
    </recommendedName>
</protein>
<dbReference type="Pfam" id="PF00172">
    <property type="entry name" value="Zn_clus"/>
    <property type="match status" value="1"/>
</dbReference>
<dbReference type="RefSeq" id="XP_020055432.1">
    <property type="nucleotide sequence ID" value="XM_020201310.1"/>
</dbReference>
<dbReference type="VEuPathDB" id="FungiDB:ASPACDRAFT_43751"/>
<reference evidence="9" key="1">
    <citation type="journal article" date="2017" name="Genome Biol.">
        <title>Comparative genomics reveals high biological diversity and specific adaptations in the industrially and medically important fungal genus Aspergillus.</title>
        <authorList>
            <person name="de Vries R.P."/>
            <person name="Riley R."/>
            <person name="Wiebenga A."/>
            <person name="Aguilar-Osorio G."/>
            <person name="Amillis S."/>
            <person name="Uchima C.A."/>
            <person name="Anderluh G."/>
            <person name="Asadollahi M."/>
            <person name="Askin M."/>
            <person name="Barry K."/>
            <person name="Battaglia E."/>
            <person name="Bayram O."/>
            <person name="Benocci T."/>
            <person name="Braus-Stromeyer S.A."/>
            <person name="Caldana C."/>
            <person name="Canovas D."/>
            <person name="Cerqueira G.C."/>
            <person name="Chen F."/>
            <person name="Chen W."/>
            <person name="Choi C."/>
            <person name="Clum A."/>
            <person name="Dos Santos R.A."/>
            <person name="Damasio A.R."/>
            <person name="Diallinas G."/>
            <person name="Emri T."/>
            <person name="Fekete E."/>
            <person name="Flipphi M."/>
            <person name="Freyberg S."/>
            <person name="Gallo A."/>
            <person name="Gournas C."/>
            <person name="Habgood R."/>
            <person name="Hainaut M."/>
            <person name="Harispe M.L."/>
            <person name="Henrissat B."/>
            <person name="Hilden K.S."/>
            <person name="Hope R."/>
            <person name="Hossain A."/>
            <person name="Karabika E."/>
            <person name="Karaffa L."/>
            <person name="Karanyi Z."/>
            <person name="Krasevec N."/>
            <person name="Kuo A."/>
            <person name="Kusch H."/>
            <person name="LaButti K."/>
            <person name="Lagendijk E.L."/>
            <person name="Lapidus A."/>
            <person name="Levasseur A."/>
            <person name="Lindquist E."/>
            <person name="Lipzen A."/>
            <person name="Logrieco A.F."/>
            <person name="MacCabe A."/>
            <person name="Maekelae M.R."/>
            <person name="Malavazi I."/>
            <person name="Melin P."/>
            <person name="Meyer V."/>
            <person name="Mielnichuk N."/>
            <person name="Miskei M."/>
            <person name="Molnar A.P."/>
            <person name="Mule G."/>
            <person name="Ngan C.Y."/>
            <person name="Orejas M."/>
            <person name="Orosz E."/>
            <person name="Ouedraogo J.P."/>
            <person name="Overkamp K.M."/>
            <person name="Park H.-S."/>
            <person name="Perrone G."/>
            <person name="Piumi F."/>
            <person name="Punt P.J."/>
            <person name="Ram A.F."/>
            <person name="Ramon A."/>
            <person name="Rauscher S."/>
            <person name="Record E."/>
            <person name="Riano-Pachon D.M."/>
            <person name="Robert V."/>
            <person name="Roehrig J."/>
            <person name="Ruller R."/>
            <person name="Salamov A."/>
            <person name="Salih N.S."/>
            <person name="Samson R.A."/>
            <person name="Sandor E."/>
            <person name="Sanguinetti M."/>
            <person name="Schuetze T."/>
            <person name="Sepcic K."/>
            <person name="Shelest E."/>
            <person name="Sherlock G."/>
            <person name="Sophianopoulou V."/>
            <person name="Squina F.M."/>
            <person name="Sun H."/>
            <person name="Susca A."/>
            <person name="Todd R.B."/>
            <person name="Tsang A."/>
            <person name="Unkles S.E."/>
            <person name="van de Wiele N."/>
            <person name="van Rossen-Uffink D."/>
            <person name="Oliveira J.V."/>
            <person name="Vesth T.C."/>
            <person name="Visser J."/>
            <person name="Yu J.-H."/>
            <person name="Zhou M."/>
            <person name="Andersen M.R."/>
            <person name="Archer D.B."/>
            <person name="Baker S.E."/>
            <person name="Benoit I."/>
            <person name="Brakhage A.A."/>
            <person name="Braus G.H."/>
            <person name="Fischer R."/>
            <person name="Frisvad J.C."/>
            <person name="Goldman G.H."/>
            <person name="Houbraken J."/>
            <person name="Oakley B."/>
            <person name="Pocsi I."/>
            <person name="Scazzocchio C."/>
            <person name="Seiboth B."/>
            <person name="vanKuyk P.A."/>
            <person name="Wortman J."/>
            <person name="Dyer P.S."/>
            <person name="Grigoriev I.V."/>
        </authorList>
    </citation>
    <scope>NUCLEOTIDE SEQUENCE [LARGE SCALE GENOMIC DNA]</scope>
    <source>
        <strain evidence="9">ATCC 16872 / CBS 172.66 / WB 5094</strain>
    </source>
</reference>
<dbReference type="GO" id="GO:0003677">
    <property type="term" value="F:DNA binding"/>
    <property type="evidence" value="ECO:0007669"/>
    <property type="project" value="UniProtKB-KW"/>
</dbReference>
<dbReference type="Proteomes" id="UP000184546">
    <property type="component" value="Unassembled WGS sequence"/>
</dbReference>
<keyword evidence="6" id="KW-0539">Nucleus</keyword>
<dbReference type="AlphaFoldDB" id="A0A1L9WSK7"/>
<dbReference type="Pfam" id="PF11951">
    <property type="entry name" value="Fungal_trans_2"/>
    <property type="match status" value="1"/>
</dbReference>
<keyword evidence="3" id="KW-0805">Transcription regulation</keyword>
<keyword evidence="5" id="KW-0804">Transcription</keyword>
<evidence type="ECO:0000256" key="6">
    <source>
        <dbReference type="ARBA" id="ARBA00023242"/>
    </source>
</evidence>
<dbReference type="InterPro" id="IPR001138">
    <property type="entry name" value="Zn2Cys6_DnaBD"/>
</dbReference>
<dbReference type="GeneID" id="30975124"/>
<keyword evidence="1" id="KW-0479">Metal-binding</keyword>
<evidence type="ECO:0000259" key="7">
    <source>
        <dbReference type="Pfam" id="PF00172"/>
    </source>
</evidence>
<dbReference type="GO" id="GO:0008270">
    <property type="term" value="F:zinc ion binding"/>
    <property type="evidence" value="ECO:0007669"/>
    <property type="project" value="InterPro"/>
</dbReference>
<dbReference type="InterPro" id="IPR021858">
    <property type="entry name" value="Fun_TF"/>
</dbReference>
<dbReference type="OrthoDB" id="2593732at2759"/>
<dbReference type="CDD" id="cd00067">
    <property type="entry name" value="GAL4"/>
    <property type="match status" value="1"/>
</dbReference>
<dbReference type="GO" id="GO:0000981">
    <property type="term" value="F:DNA-binding transcription factor activity, RNA polymerase II-specific"/>
    <property type="evidence" value="ECO:0007669"/>
    <property type="project" value="InterPro"/>
</dbReference>
<keyword evidence="2" id="KW-0862">Zinc</keyword>
<evidence type="ECO:0000313" key="8">
    <source>
        <dbReference type="EMBL" id="OJJ99092.1"/>
    </source>
</evidence>
<keyword evidence="4" id="KW-0238">DNA-binding</keyword>
<dbReference type="EMBL" id="KV878978">
    <property type="protein sequence ID" value="OJJ99092.1"/>
    <property type="molecule type" value="Genomic_DNA"/>
</dbReference>
<sequence length="527" mass="59878">MVSASENGLCNLQVRITEPDSPGQSHMPRRLTVDRIRRIKCDEAKPSCQKCVSTGRRCDGYESIRTPPVMGMPSAWDFISDDSTELDNFSFFQSVTTSTLAEFFDPGFWSDQLLRFAHHYPALWHGMTALACLHRDYVGQDVRFTAPGAREIRSRRFALKQYNKSIQALSELCSKPVLGLEDRIVVLATCAIFSSMCVLQSQQHQAYMHIRNGLKIISEWEIDYQEVTVCGDYVAASMLVLIFTRLDSQVIPYMFASDDATTWIDRQVVPLYAHATFLTLFDAYVSIEAIYNGVMRLVWKFNKRGASYRPIPLTEREAQLQLLQAWDQQLAIVLETLPAESRNSKAVDLLMVRRTLAGLFYHVDLTPGELAADLHFTDSAELVDRVARILGDVGNGHLQRTKAAYTLETGIVEPLFWVAVRCREPQVRRRALRLLRQYPRREGICDGIVAAGTVNKLIEIEETGCPRARGDPEKASPCNDGQWVCEKHRVSTWDFVLQSESEVAVTYRTVEDFALDRPGTKLLYSWW</sequence>
<keyword evidence="9" id="KW-1185">Reference proteome</keyword>
<proteinExistence type="predicted"/>
<evidence type="ECO:0000256" key="5">
    <source>
        <dbReference type="ARBA" id="ARBA00023163"/>
    </source>
</evidence>
<dbReference type="GO" id="GO:0009893">
    <property type="term" value="P:positive regulation of metabolic process"/>
    <property type="evidence" value="ECO:0007669"/>
    <property type="project" value="UniProtKB-ARBA"/>
</dbReference>
<evidence type="ECO:0000256" key="4">
    <source>
        <dbReference type="ARBA" id="ARBA00023125"/>
    </source>
</evidence>
<dbReference type="InterPro" id="IPR036864">
    <property type="entry name" value="Zn2-C6_fun-type_DNA-bd_sf"/>
</dbReference>
<feature type="domain" description="Zn(2)-C6 fungal-type" evidence="7">
    <location>
        <begin position="35"/>
        <end position="62"/>
    </location>
</feature>
<accession>A0A1L9WSK7</accession>
<dbReference type="PANTHER" id="PTHR36206:SF12">
    <property type="entry name" value="ASPERCRYPTIN BIOSYNTHESIS CLUSTER-SPECIFIC TRANSCRIPTION REGULATOR ATNN-RELATED"/>
    <property type="match status" value="1"/>
</dbReference>
<gene>
    <name evidence="8" type="ORF">ASPACDRAFT_43751</name>
</gene>
<evidence type="ECO:0000256" key="1">
    <source>
        <dbReference type="ARBA" id="ARBA00022723"/>
    </source>
</evidence>
<dbReference type="PANTHER" id="PTHR36206">
    <property type="entry name" value="ASPERCRYPTIN BIOSYNTHESIS CLUSTER-SPECIFIC TRANSCRIPTION REGULATOR ATNN-RELATED"/>
    <property type="match status" value="1"/>
</dbReference>
<dbReference type="SUPFAM" id="SSF57701">
    <property type="entry name" value="Zn2/Cys6 DNA-binding domain"/>
    <property type="match status" value="1"/>
</dbReference>
<evidence type="ECO:0000256" key="2">
    <source>
        <dbReference type="ARBA" id="ARBA00022833"/>
    </source>
</evidence>